<dbReference type="GO" id="GO:0003824">
    <property type="term" value="F:catalytic activity"/>
    <property type="evidence" value="ECO:0007669"/>
    <property type="project" value="InterPro"/>
</dbReference>
<evidence type="ECO:0000313" key="1">
    <source>
        <dbReference type="EMBL" id="VCU70557.1"/>
    </source>
</evidence>
<dbReference type="AlphaFoldDB" id="A0A3P4B2P2"/>
<dbReference type="OrthoDB" id="9805628at2"/>
<dbReference type="RefSeq" id="WP_124080075.1">
    <property type="nucleotide sequence ID" value="NZ_UWPJ01000022.1"/>
</dbReference>
<organism evidence="1 2">
    <name type="scientific">Pigmentiphaga humi</name>
    <dbReference type="NCBI Taxonomy" id="2478468"/>
    <lineage>
        <taxon>Bacteria</taxon>
        <taxon>Pseudomonadati</taxon>
        <taxon>Pseudomonadota</taxon>
        <taxon>Betaproteobacteria</taxon>
        <taxon>Burkholderiales</taxon>
        <taxon>Alcaligenaceae</taxon>
        <taxon>Pigmentiphaga</taxon>
    </lineage>
</organism>
<dbReference type="Pfam" id="PF01063">
    <property type="entry name" value="Aminotran_4"/>
    <property type="match status" value="1"/>
</dbReference>
<dbReference type="EMBL" id="UWPJ01000022">
    <property type="protein sequence ID" value="VCU70557.1"/>
    <property type="molecule type" value="Genomic_DNA"/>
</dbReference>
<name>A0A3P4B2P2_9BURK</name>
<keyword evidence="2" id="KW-1185">Reference proteome</keyword>
<dbReference type="InterPro" id="IPR036038">
    <property type="entry name" value="Aminotransferase-like"/>
</dbReference>
<evidence type="ECO:0000313" key="2">
    <source>
        <dbReference type="Proteomes" id="UP000277294"/>
    </source>
</evidence>
<gene>
    <name evidence="1" type="ORF">PIGHUM_02633</name>
</gene>
<dbReference type="InterPro" id="IPR043131">
    <property type="entry name" value="BCAT-like_N"/>
</dbReference>
<dbReference type="Gene3D" id="3.20.10.10">
    <property type="entry name" value="D-amino Acid Aminotransferase, subunit A, domain 2"/>
    <property type="match status" value="1"/>
</dbReference>
<dbReference type="InterPro" id="IPR043132">
    <property type="entry name" value="BCAT-like_C"/>
</dbReference>
<dbReference type="InterPro" id="IPR001544">
    <property type="entry name" value="Aminotrans_IV"/>
</dbReference>
<dbReference type="SUPFAM" id="SSF56752">
    <property type="entry name" value="D-aminoacid aminotransferase-like PLP-dependent enzymes"/>
    <property type="match status" value="1"/>
</dbReference>
<dbReference type="NCBIfam" id="NF005727">
    <property type="entry name" value="PRK07546.1-1"/>
    <property type="match status" value="1"/>
</dbReference>
<accession>A0A3P4B2P2</accession>
<dbReference type="Proteomes" id="UP000277294">
    <property type="component" value="Unassembled WGS sequence"/>
</dbReference>
<evidence type="ECO:0008006" key="3">
    <source>
        <dbReference type="Google" id="ProtNLM"/>
    </source>
</evidence>
<protein>
    <recommendedName>
        <fullName evidence="3">Branched-chain-amino-acid aminotransferase</fullName>
    </recommendedName>
</protein>
<reference evidence="1 2" key="1">
    <citation type="submission" date="2018-10" db="EMBL/GenBank/DDBJ databases">
        <authorList>
            <person name="Criscuolo A."/>
        </authorList>
    </citation>
    <scope>NUCLEOTIDE SEQUENCE [LARGE SCALE GENOMIC DNA]</scope>
    <source>
        <strain evidence="1">DnA1</strain>
    </source>
</reference>
<sequence>MRPQLIETLRVEADGRMPLLPWHLERLGSSCTELSYRWSVDAVQRAIARAAATLPDGVRHRMRVLVSDDGGIAVETTPLPDLPPHPKVAPASEPLDSHAPLLRHKTTWRPWYRQAADWLAAHPDHFDLLFLNERGELCEGSRTNLYLKLDGRWITPPVECGLLPGVQRAALIDDELAEEGVLTLEDLRRAEGIRLSNALRGWFDVALSTTA</sequence>
<dbReference type="Gene3D" id="3.30.470.10">
    <property type="match status" value="1"/>
</dbReference>
<proteinExistence type="predicted"/>